<reference evidence="2" key="1">
    <citation type="submission" date="2014-09" db="EMBL/GenBank/DDBJ databases">
        <title>Vibrio variabilis JCM 19239. (C206) whole genome shotgun sequence.</title>
        <authorList>
            <person name="Sawabe T."/>
            <person name="Meirelles P."/>
            <person name="Nakanishi M."/>
            <person name="Sayaka M."/>
            <person name="Hattori M."/>
            <person name="Ohkuma M."/>
        </authorList>
    </citation>
    <scope>NUCLEOTIDE SEQUENCE [LARGE SCALE GENOMIC DNA]</scope>
    <source>
        <strain evidence="2">JCM 19239</strain>
    </source>
</reference>
<dbReference type="Proteomes" id="UP000029223">
    <property type="component" value="Unassembled WGS sequence"/>
</dbReference>
<reference evidence="2" key="2">
    <citation type="submission" date="2014-09" db="EMBL/GenBank/DDBJ databases">
        <authorList>
            <consortium name="NBRP consortium"/>
            <person name="Sawabe T."/>
            <person name="Meirelles P."/>
            <person name="Nakanishi M."/>
            <person name="Sayaka M."/>
            <person name="Hattori M."/>
            <person name="Ohkuma M."/>
        </authorList>
    </citation>
    <scope>NUCLEOTIDE SEQUENCE [LARGE SCALE GENOMIC DNA]</scope>
    <source>
        <strain evidence="2">JCM 19239</strain>
    </source>
</reference>
<evidence type="ECO:0000313" key="1">
    <source>
        <dbReference type="EMBL" id="GAL30534.1"/>
    </source>
</evidence>
<proteinExistence type="predicted"/>
<evidence type="ECO:0000313" key="2">
    <source>
        <dbReference type="Proteomes" id="UP000029223"/>
    </source>
</evidence>
<accession>A0ABQ0JP67</accession>
<sequence>MDDYVSKPVSAKALGDVLAKWLPHKEKQDISSDEESQNRA</sequence>
<gene>
    <name evidence="1" type="ORF">JCM19239_6833</name>
</gene>
<keyword evidence="2" id="KW-1185">Reference proteome</keyword>
<comment type="caution">
    <text evidence="1">The sequence shown here is derived from an EMBL/GenBank/DDBJ whole genome shotgun (WGS) entry which is preliminary data.</text>
</comment>
<name>A0ABQ0JP67_9VIBR</name>
<organism evidence="1 2">
    <name type="scientific">Vibrio variabilis</name>
    <dbReference type="NCBI Taxonomy" id="990271"/>
    <lineage>
        <taxon>Bacteria</taxon>
        <taxon>Pseudomonadati</taxon>
        <taxon>Pseudomonadota</taxon>
        <taxon>Gammaproteobacteria</taxon>
        <taxon>Vibrionales</taxon>
        <taxon>Vibrionaceae</taxon>
        <taxon>Vibrio</taxon>
    </lineage>
</organism>
<dbReference type="EMBL" id="BBMS01000100">
    <property type="protein sequence ID" value="GAL30534.1"/>
    <property type="molecule type" value="Genomic_DNA"/>
</dbReference>
<protein>
    <submittedName>
        <fullName evidence="1">Uncharacterized protein</fullName>
    </submittedName>
</protein>